<dbReference type="Pfam" id="PF00085">
    <property type="entry name" value="Thioredoxin"/>
    <property type="match status" value="1"/>
</dbReference>
<dbReference type="SUPFAM" id="SSF52833">
    <property type="entry name" value="Thioredoxin-like"/>
    <property type="match status" value="1"/>
</dbReference>
<dbReference type="RefSeq" id="WP_204840958.1">
    <property type="nucleotide sequence ID" value="NZ_JAFBCL010000001.1"/>
</dbReference>
<evidence type="ECO:0000256" key="5">
    <source>
        <dbReference type="ARBA" id="ARBA00023284"/>
    </source>
</evidence>
<dbReference type="Gene3D" id="3.40.30.10">
    <property type="entry name" value="Glutaredoxin"/>
    <property type="match status" value="1"/>
</dbReference>
<proteinExistence type="inferred from homology"/>
<feature type="domain" description="Thioredoxin" evidence="7">
    <location>
        <begin position="1"/>
        <end position="112"/>
    </location>
</feature>
<evidence type="ECO:0000256" key="1">
    <source>
        <dbReference type="ARBA" id="ARBA00008987"/>
    </source>
</evidence>
<evidence type="ECO:0000256" key="3">
    <source>
        <dbReference type="ARBA" id="ARBA00022982"/>
    </source>
</evidence>
<evidence type="ECO:0000313" key="9">
    <source>
        <dbReference type="Proteomes" id="UP001195724"/>
    </source>
</evidence>
<protein>
    <recommendedName>
        <fullName evidence="6">Thioredoxin</fullName>
    </recommendedName>
</protein>
<dbReference type="InterPro" id="IPR005746">
    <property type="entry name" value="Thioredoxin"/>
</dbReference>
<dbReference type="PANTHER" id="PTHR45663">
    <property type="entry name" value="GEO12009P1"/>
    <property type="match status" value="1"/>
</dbReference>
<dbReference type="PANTHER" id="PTHR45663:SF11">
    <property type="entry name" value="GEO12009P1"/>
    <property type="match status" value="1"/>
</dbReference>
<dbReference type="InterPro" id="IPR013766">
    <property type="entry name" value="Thioredoxin_domain"/>
</dbReference>
<accession>A0ABS2S0Z5</accession>
<gene>
    <name evidence="8" type="ORF">JOE68_000773</name>
</gene>
<dbReference type="PROSITE" id="PS51352">
    <property type="entry name" value="THIOREDOXIN_2"/>
    <property type="match status" value="1"/>
</dbReference>
<evidence type="ECO:0000313" key="8">
    <source>
        <dbReference type="EMBL" id="MBM7809908.1"/>
    </source>
</evidence>
<keyword evidence="3" id="KW-0249">Electron transport</keyword>
<name>A0ABS2S0Z5_9PSEU</name>
<organism evidence="8 9">
    <name type="scientific">Saccharothrix algeriensis</name>
    <dbReference type="NCBI Taxonomy" id="173560"/>
    <lineage>
        <taxon>Bacteria</taxon>
        <taxon>Bacillati</taxon>
        <taxon>Actinomycetota</taxon>
        <taxon>Actinomycetes</taxon>
        <taxon>Pseudonocardiales</taxon>
        <taxon>Pseudonocardiaceae</taxon>
        <taxon>Saccharothrix</taxon>
    </lineage>
</organism>
<evidence type="ECO:0000256" key="4">
    <source>
        <dbReference type="ARBA" id="ARBA00023157"/>
    </source>
</evidence>
<keyword evidence="2" id="KW-0813">Transport</keyword>
<keyword evidence="4" id="KW-1015">Disulfide bond</keyword>
<keyword evidence="5" id="KW-0676">Redox-active center</keyword>
<comment type="similarity">
    <text evidence="1 6">Belongs to the thioredoxin family.</text>
</comment>
<reference evidence="8 9" key="1">
    <citation type="submission" date="2021-01" db="EMBL/GenBank/DDBJ databases">
        <title>Sequencing the genomes of 1000 actinobacteria strains.</title>
        <authorList>
            <person name="Klenk H.-P."/>
        </authorList>
    </citation>
    <scope>NUCLEOTIDE SEQUENCE [LARGE SCALE GENOMIC DNA]</scope>
    <source>
        <strain evidence="8 9">DSM 44581</strain>
    </source>
</reference>
<sequence>MHNTPGVVKAVTAQTFSEHVLQAERPVLIQFWATWCRPCLMVTPIVEQLAAERADELDVVKVDLDQNPELAARHGISAVPAFVVYSGGRPIGAWTGAAPKHVLADKLAATMRAGGAAR</sequence>
<evidence type="ECO:0000256" key="2">
    <source>
        <dbReference type="ARBA" id="ARBA00022448"/>
    </source>
</evidence>
<dbReference type="CDD" id="cd02947">
    <property type="entry name" value="TRX_family"/>
    <property type="match status" value="1"/>
</dbReference>
<dbReference type="PIRSF" id="PIRSF000077">
    <property type="entry name" value="Thioredoxin"/>
    <property type="match status" value="1"/>
</dbReference>
<evidence type="ECO:0000256" key="6">
    <source>
        <dbReference type="PIRNR" id="PIRNR000077"/>
    </source>
</evidence>
<evidence type="ECO:0000259" key="7">
    <source>
        <dbReference type="PROSITE" id="PS51352"/>
    </source>
</evidence>
<keyword evidence="9" id="KW-1185">Reference proteome</keyword>
<dbReference type="InterPro" id="IPR036249">
    <property type="entry name" value="Thioredoxin-like_sf"/>
</dbReference>
<dbReference type="EMBL" id="JAFBCL010000001">
    <property type="protein sequence ID" value="MBM7809908.1"/>
    <property type="molecule type" value="Genomic_DNA"/>
</dbReference>
<dbReference type="Proteomes" id="UP001195724">
    <property type="component" value="Unassembled WGS sequence"/>
</dbReference>
<comment type="caution">
    <text evidence="8">The sequence shown here is derived from an EMBL/GenBank/DDBJ whole genome shotgun (WGS) entry which is preliminary data.</text>
</comment>